<evidence type="ECO:0000256" key="1">
    <source>
        <dbReference type="ARBA" id="ARBA00022729"/>
    </source>
</evidence>
<feature type="signal peptide" evidence="2">
    <location>
        <begin position="1"/>
        <end position="33"/>
    </location>
</feature>
<accession>A0A1H5YSX4</accession>
<dbReference type="PANTHER" id="PTHR35936:SF19">
    <property type="entry name" value="AMINO-ACID-BINDING PROTEIN YXEM-RELATED"/>
    <property type="match status" value="1"/>
</dbReference>
<dbReference type="PANTHER" id="PTHR35936">
    <property type="entry name" value="MEMBRANE-BOUND LYTIC MUREIN TRANSGLYCOSYLASE F"/>
    <property type="match status" value="1"/>
</dbReference>
<dbReference type="InterPro" id="IPR001638">
    <property type="entry name" value="Solute-binding_3/MltF_N"/>
</dbReference>
<reference evidence="4 5" key="1">
    <citation type="submission" date="2016-10" db="EMBL/GenBank/DDBJ databases">
        <authorList>
            <person name="de Groot N.N."/>
        </authorList>
    </citation>
    <scope>NUCLEOTIDE SEQUENCE [LARGE SCALE GENOMIC DNA]</scope>
    <source>
        <strain evidence="4 5">DSM 26656</strain>
    </source>
</reference>
<dbReference type="RefSeq" id="WP_103872529.1">
    <property type="nucleotide sequence ID" value="NZ_FNUY01000004.1"/>
</dbReference>
<feature type="chain" id="PRO_5009290914" evidence="2">
    <location>
        <begin position="34"/>
        <end position="292"/>
    </location>
</feature>
<evidence type="ECO:0000256" key="2">
    <source>
        <dbReference type="SAM" id="SignalP"/>
    </source>
</evidence>
<dbReference type="Pfam" id="PF00497">
    <property type="entry name" value="SBP_bac_3"/>
    <property type="match status" value="1"/>
</dbReference>
<feature type="domain" description="Solute-binding protein family 3/N-terminal" evidence="3">
    <location>
        <begin position="38"/>
        <end position="287"/>
    </location>
</feature>
<dbReference type="AlphaFoldDB" id="A0A1H5YSX4"/>
<proteinExistence type="predicted"/>
<evidence type="ECO:0000313" key="4">
    <source>
        <dbReference type="EMBL" id="SEG26910.1"/>
    </source>
</evidence>
<protein>
    <submittedName>
        <fullName evidence="4">Octopine/nopaline transport system substrate-binding protein</fullName>
    </submittedName>
</protein>
<dbReference type="SMART" id="SM00062">
    <property type="entry name" value="PBPb"/>
    <property type="match status" value="1"/>
</dbReference>
<gene>
    <name evidence="4" type="ORF">SAMN04488115_10467</name>
</gene>
<organism evidence="4 5">
    <name type="scientific">Bosea lathyri</name>
    <dbReference type="NCBI Taxonomy" id="1036778"/>
    <lineage>
        <taxon>Bacteria</taxon>
        <taxon>Pseudomonadati</taxon>
        <taxon>Pseudomonadota</taxon>
        <taxon>Alphaproteobacteria</taxon>
        <taxon>Hyphomicrobiales</taxon>
        <taxon>Boseaceae</taxon>
        <taxon>Bosea</taxon>
    </lineage>
</organism>
<dbReference type="Gene3D" id="3.40.190.10">
    <property type="entry name" value="Periplasmic binding protein-like II"/>
    <property type="match status" value="2"/>
</dbReference>
<keyword evidence="1 2" id="KW-0732">Signal</keyword>
<keyword evidence="5" id="KW-1185">Reference proteome</keyword>
<sequence>MTDSKTRRWLLAKTRRWLLALGACALLAPAAQAQQAKEITIATEGAFAPWNLTEPSGKLGGFDVELANDLCRRMNAKCKMVGQDWAGIIPALQAGKHDAVMTGMNITDKRLAVIGFSKPYATSRHVFATMNDRDILNLPKNGELIDITSLNDDGKATIEQMRKSLKGKTIGVQTSTNALAFLENFFKGDIQIREYKTSEQHDLDLSAGRIDAVFVDYASAMASLEKKELQGMTVAGPAFRGGLLGRGVAIGLRKDDGGLKQSLDQAIDQALADGTIKTLSLKWFKSDMSPPK</sequence>
<name>A0A1H5YSX4_9HYPH</name>
<evidence type="ECO:0000259" key="3">
    <source>
        <dbReference type="SMART" id="SM00062"/>
    </source>
</evidence>
<dbReference type="InterPro" id="IPR006311">
    <property type="entry name" value="TAT_signal"/>
</dbReference>
<dbReference type="OrthoDB" id="9807134at2"/>
<dbReference type="Proteomes" id="UP000236743">
    <property type="component" value="Unassembled WGS sequence"/>
</dbReference>
<dbReference type="EMBL" id="FNUY01000004">
    <property type="protein sequence ID" value="SEG26910.1"/>
    <property type="molecule type" value="Genomic_DNA"/>
</dbReference>
<evidence type="ECO:0000313" key="5">
    <source>
        <dbReference type="Proteomes" id="UP000236743"/>
    </source>
</evidence>
<dbReference type="PROSITE" id="PS51318">
    <property type="entry name" value="TAT"/>
    <property type="match status" value="1"/>
</dbReference>
<dbReference type="SUPFAM" id="SSF53850">
    <property type="entry name" value="Periplasmic binding protein-like II"/>
    <property type="match status" value="1"/>
</dbReference>